<dbReference type="AlphaFoldDB" id="A0A484LAQ7"/>
<gene>
    <name evidence="2" type="ORF">CCAM_LOCUS15107</name>
</gene>
<sequence length="93" mass="10979">MNETFFLIPLLLSMVPSLNNPRPIISAKTFIFQRILKELFIFNFGRWDEAPSLRFLLCTAKPATAWRIILQIMGYKIYTYEIHSSYAARIENY</sequence>
<keyword evidence="3" id="KW-1185">Reference proteome</keyword>
<name>A0A484LAQ7_9ASTE</name>
<evidence type="ECO:0000256" key="1">
    <source>
        <dbReference type="SAM" id="SignalP"/>
    </source>
</evidence>
<feature type="chain" id="PRO_5019723350" evidence="1">
    <location>
        <begin position="22"/>
        <end position="93"/>
    </location>
</feature>
<evidence type="ECO:0000313" key="3">
    <source>
        <dbReference type="Proteomes" id="UP000595140"/>
    </source>
</evidence>
<dbReference type="Proteomes" id="UP000595140">
    <property type="component" value="Unassembled WGS sequence"/>
</dbReference>
<evidence type="ECO:0000313" key="2">
    <source>
        <dbReference type="EMBL" id="VFQ73331.1"/>
    </source>
</evidence>
<proteinExistence type="predicted"/>
<reference evidence="2 3" key="1">
    <citation type="submission" date="2018-04" db="EMBL/GenBank/DDBJ databases">
        <authorList>
            <person name="Vogel A."/>
        </authorList>
    </citation>
    <scope>NUCLEOTIDE SEQUENCE [LARGE SCALE GENOMIC DNA]</scope>
</reference>
<protein>
    <submittedName>
        <fullName evidence="2">Uncharacterized protein</fullName>
    </submittedName>
</protein>
<feature type="signal peptide" evidence="1">
    <location>
        <begin position="1"/>
        <end position="21"/>
    </location>
</feature>
<dbReference type="EMBL" id="OOIL02001171">
    <property type="protein sequence ID" value="VFQ73331.1"/>
    <property type="molecule type" value="Genomic_DNA"/>
</dbReference>
<organism evidence="2 3">
    <name type="scientific">Cuscuta campestris</name>
    <dbReference type="NCBI Taxonomy" id="132261"/>
    <lineage>
        <taxon>Eukaryota</taxon>
        <taxon>Viridiplantae</taxon>
        <taxon>Streptophyta</taxon>
        <taxon>Embryophyta</taxon>
        <taxon>Tracheophyta</taxon>
        <taxon>Spermatophyta</taxon>
        <taxon>Magnoliopsida</taxon>
        <taxon>eudicotyledons</taxon>
        <taxon>Gunneridae</taxon>
        <taxon>Pentapetalae</taxon>
        <taxon>asterids</taxon>
        <taxon>lamiids</taxon>
        <taxon>Solanales</taxon>
        <taxon>Convolvulaceae</taxon>
        <taxon>Cuscuteae</taxon>
        <taxon>Cuscuta</taxon>
        <taxon>Cuscuta subgen. Grammica</taxon>
        <taxon>Cuscuta sect. Cleistogrammica</taxon>
    </lineage>
</organism>
<keyword evidence="1" id="KW-0732">Signal</keyword>
<accession>A0A484LAQ7</accession>